<feature type="transmembrane region" description="Helical" evidence="7">
    <location>
        <begin position="134"/>
        <end position="162"/>
    </location>
</feature>
<dbReference type="Pfam" id="PF07690">
    <property type="entry name" value="MFS_1"/>
    <property type="match status" value="2"/>
</dbReference>
<feature type="domain" description="Major facilitator superfamily (MFS) profile" evidence="8">
    <location>
        <begin position="14"/>
        <end position="397"/>
    </location>
</feature>
<keyword evidence="3" id="KW-1003">Cell membrane</keyword>
<feature type="transmembrane region" description="Helical" evidence="7">
    <location>
        <begin position="335"/>
        <end position="354"/>
    </location>
</feature>
<name>A0ABV5AIE0_9BACL</name>
<evidence type="ECO:0000256" key="6">
    <source>
        <dbReference type="ARBA" id="ARBA00023136"/>
    </source>
</evidence>
<evidence type="ECO:0000256" key="5">
    <source>
        <dbReference type="ARBA" id="ARBA00022989"/>
    </source>
</evidence>
<dbReference type="Proteomes" id="UP001579974">
    <property type="component" value="Unassembled WGS sequence"/>
</dbReference>
<feature type="transmembrane region" description="Helical" evidence="7">
    <location>
        <begin position="214"/>
        <end position="236"/>
    </location>
</feature>
<proteinExistence type="predicted"/>
<feature type="transmembrane region" description="Helical" evidence="7">
    <location>
        <begin position="42"/>
        <end position="60"/>
    </location>
</feature>
<keyword evidence="2" id="KW-0813">Transport</keyword>
<dbReference type="InterPro" id="IPR011701">
    <property type="entry name" value="MFS"/>
</dbReference>
<feature type="transmembrane region" description="Helical" evidence="7">
    <location>
        <begin position="366"/>
        <end position="385"/>
    </location>
</feature>
<gene>
    <name evidence="9" type="ORF">KKP3000_000831</name>
</gene>
<comment type="subcellular location">
    <subcellularLocation>
        <location evidence="1">Cell membrane</location>
        <topology evidence="1">Multi-pass membrane protein</topology>
    </subcellularLocation>
</comment>
<protein>
    <submittedName>
        <fullName evidence="9">MFS transporter</fullName>
    </submittedName>
</protein>
<evidence type="ECO:0000256" key="4">
    <source>
        <dbReference type="ARBA" id="ARBA00022692"/>
    </source>
</evidence>
<keyword evidence="5 7" id="KW-1133">Transmembrane helix</keyword>
<feature type="transmembrane region" description="Helical" evidence="7">
    <location>
        <begin position="277"/>
        <end position="296"/>
    </location>
</feature>
<organism evidence="9 10">
    <name type="scientific">Alicyclobacillus fastidiosus</name>
    <dbReference type="NCBI Taxonomy" id="392011"/>
    <lineage>
        <taxon>Bacteria</taxon>
        <taxon>Bacillati</taxon>
        <taxon>Bacillota</taxon>
        <taxon>Bacilli</taxon>
        <taxon>Bacillales</taxon>
        <taxon>Alicyclobacillaceae</taxon>
        <taxon>Alicyclobacillus</taxon>
    </lineage>
</organism>
<evidence type="ECO:0000256" key="1">
    <source>
        <dbReference type="ARBA" id="ARBA00004651"/>
    </source>
</evidence>
<reference evidence="9 10" key="1">
    <citation type="journal article" date="2024" name="Int. J. Mol. Sci.">
        <title>Exploration of Alicyclobacillus spp. Genome in Search of Antibiotic Resistance.</title>
        <authorList>
            <person name="Bucka-Kolendo J."/>
            <person name="Kiousi D.E."/>
            <person name="Dekowska A."/>
            <person name="Mikolajczuk-Szczyrba A."/>
            <person name="Karadedos D.M."/>
            <person name="Michael P."/>
            <person name="Galanis A."/>
            <person name="Sokolowska B."/>
        </authorList>
    </citation>
    <scope>NUCLEOTIDE SEQUENCE [LARGE SCALE GENOMIC DNA]</scope>
    <source>
        <strain evidence="9 10">KKP 3000</strain>
    </source>
</reference>
<evidence type="ECO:0000256" key="3">
    <source>
        <dbReference type="ARBA" id="ARBA00022475"/>
    </source>
</evidence>
<sequence>MQRDTDSIFDLHRSTALLVLGLCEFVRGALIFFIIPMYVHNVLGYSTASIGYAMAAHYVFDTGLRSPAGWLVDRLGQRKVCTILLAVAGIGLWLVISQHAFWIILVGCAMLGMGMAAVWPAVIARVTDGLTKDAYATAMGSVMMAWLLGAGLGAICMSWLFGAHVVRGFMTLMILWIIAYVMSLFVMNSWRPNATVRKRTHLAMILKEVNSVKVLFPGVFVQTFAIGVLLPVLVLYARNVLHLDSKMYSYLLLTGGAAAVLLQVPMGRLVDRFGYRLYLVGGFLLAAISLPIIGGLHQVRYVFLAVVLFGAAYALILPSWNAVVAQCISPDKRAVMFGVFMTVEGLGMAVGPVFGTEMWNAFGPSAPFDIAAVIFFMMSVLYGVMRLDRLFVGRQAASESTRAS</sequence>
<feature type="transmembrane region" description="Helical" evidence="7">
    <location>
        <begin position="248"/>
        <end position="265"/>
    </location>
</feature>
<dbReference type="PROSITE" id="PS50850">
    <property type="entry name" value="MFS"/>
    <property type="match status" value="1"/>
</dbReference>
<dbReference type="PANTHER" id="PTHR23517">
    <property type="entry name" value="RESISTANCE PROTEIN MDTM, PUTATIVE-RELATED-RELATED"/>
    <property type="match status" value="1"/>
</dbReference>
<evidence type="ECO:0000313" key="10">
    <source>
        <dbReference type="Proteomes" id="UP001579974"/>
    </source>
</evidence>
<keyword evidence="10" id="KW-1185">Reference proteome</keyword>
<accession>A0ABV5AIE0</accession>
<dbReference type="InterPro" id="IPR036259">
    <property type="entry name" value="MFS_trans_sf"/>
</dbReference>
<evidence type="ECO:0000259" key="8">
    <source>
        <dbReference type="PROSITE" id="PS50850"/>
    </source>
</evidence>
<dbReference type="Gene3D" id="1.20.1250.20">
    <property type="entry name" value="MFS general substrate transporter like domains"/>
    <property type="match status" value="2"/>
</dbReference>
<feature type="transmembrane region" description="Helical" evidence="7">
    <location>
        <begin position="302"/>
        <end position="323"/>
    </location>
</feature>
<keyword evidence="6 7" id="KW-0472">Membrane</keyword>
<evidence type="ECO:0000256" key="7">
    <source>
        <dbReference type="SAM" id="Phobius"/>
    </source>
</evidence>
<evidence type="ECO:0000256" key="2">
    <source>
        <dbReference type="ARBA" id="ARBA00022448"/>
    </source>
</evidence>
<dbReference type="InterPro" id="IPR020846">
    <property type="entry name" value="MFS_dom"/>
</dbReference>
<comment type="caution">
    <text evidence="9">The sequence shown here is derived from an EMBL/GenBank/DDBJ whole genome shotgun (WGS) entry which is preliminary data.</text>
</comment>
<feature type="transmembrane region" description="Helical" evidence="7">
    <location>
        <begin position="80"/>
        <end position="96"/>
    </location>
</feature>
<dbReference type="RefSeq" id="WP_275476052.1">
    <property type="nucleotide sequence ID" value="NZ_CP162940.1"/>
</dbReference>
<dbReference type="CDD" id="cd17325">
    <property type="entry name" value="MFS_MdtG_SLC18_like"/>
    <property type="match status" value="1"/>
</dbReference>
<evidence type="ECO:0000313" key="9">
    <source>
        <dbReference type="EMBL" id="MFB5192038.1"/>
    </source>
</evidence>
<feature type="transmembrane region" description="Helical" evidence="7">
    <location>
        <begin position="16"/>
        <end position="36"/>
    </location>
</feature>
<feature type="transmembrane region" description="Helical" evidence="7">
    <location>
        <begin position="168"/>
        <end position="190"/>
    </location>
</feature>
<feature type="transmembrane region" description="Helical" evidence="7">
    <location>
        <begin position="102"/>
        <end position="122"/>
    </location>
</feature>
<dbReference type="InterPro" id="IPR050171">
    <property type="entry name" value="MFS_Transporters"/>
</dbReference>
<dbReference type="SUPFAM" id="SSF103473">
    <property type="entry name" value="MFS general substrate transporter"/>
    <property type="match status" value="1"/>
</dbReference>
<dbReference type="EMBL" id="JBDXSU010000016">
    <property type="protein sequence ID" value="MFB5192038.1"/>
    <property type="molecule type" value="Genomic_DNA"/>
</dbReference>
<keyword evidence="4 7" id="KW-0812">Transmembrane</keyword>